<dbReference type="Gene3D" id="3.80.10.10">
    <property type="entry name" value="Ribonuclease Inhibitor"/>
    <property type="match status" value="1"/>
</dbReference>
<dbReference type="InterPro" id="IPR001611">
    <property type="entry name" value="Leu-rich_rpt"/>
</dbReference>
<dbReference type="EMBL" id="JASPKY010000151">
    <property type="protein sequence ID" value="KAK9730218.1"/>
    <property type="molecule type" value="Genomic_DNA"/>
</dbReference>
<proteinExistence type="predicted"/>
<organism evidence="2 3">
    <name type="scientific">Popillia japonica</name>
    <name type="common">Japanese beetle</name>
    <dbReference type="NCBI Taxonomy" id="7064"/>
    <lineage>
        <taxon>Eukaryota</taxon>
        <taxon>Metazoa</taxon>
        <taxon>Ecdysozoa</taxon>
        <taxon>Arthropoda</taxon>
        <taxon>Hexapoda</taxon>
        <taxon>Insecta</taxon>
        <taxon>Pterygota</taxon>
        <taxon>Neoptera</taxon>
        <taxon>Endopterygota</taxon>
        <taxon>Coleoptera</taxon>
        <taxon>Polyphaga</taxon>
        <taxon>Scarabaeiformia</taxon>
        <taxon>Scarabaeidae</taxon>
        <taxon>Rutelinae</taxon>
        <taxon>Popillia</taxon>
    </lineage>
</organism>
<feature type="compositionally biased region" description="Acidic residues" evidence="1">
    <location>
        <begin position="271"/>
        <end position="288"/>
    </location>
</feature>
<feature type="compositionally biased region" description="Acidic residues" evidence="1">
    <location>
        <begin position="254"/>
        <end position="263"/>
    </location>
</feature>
<gene>
    <name evidence="2" type="ORF">QE152_g15418</name>
</gene>
<name>A0AAW1L8G9_POPJA</name>
<accession>A0AAW1L8G9</accession>
<keyword evidence="3" id="KW-1185">Reference proteome</keyword>
<evidence type="ECO:0000313" key="2">
    <source>
        <dbReference type="EMBL" id="KAK9730218.1"/>
    </source>
</evidence>
<sequence>MGTTTESCINDLIEAKRRKKYETNRWSYKEHILRLMSEKRDPFLTEHAVTFKIALLVLLRRTMFGTFLKCFNRQQTQDHFLNRLKMDVLNFDLKRFSAGESRKFFERNLPIEGGYLKLVEAVSKCDVIDLDFLYENLETLRLSNVYINTLDGMARNFENLQVLILCCNWLQNIPRQKLPRRLKYLELYGNQIDDLETFTKKGPKGLLYVGLGRNKLTDKSMTDWLTDRRRPLTEKELVDALYESDEDLGRNVNDGEDEEEPNDETSSSEMDYQETGDEESDEQEGSDDSDIKKLAMKKAMNKKEVTIVMLMMNRPAIRKLLLEKMVPSGMPRRLPREKHVHTT</sequence>
<dbReference type="Proteomes" id="UP001458880">
    <property type="component" value="Unassembled WGS sequence"/>
</dbReference>
<evidence type="ECO:0000256" key="1">
    <source>
        <dbReference type="SAM" id="MobiDB-lite"/>
    </source>
</evidence>
<feature type="region of interest" description="Disordered" evidence="1">
    <location>
        <begin position="243"/>
        <end position="290"/>
    </location>
</feature>
<dbReference type="PROSITE" id="PS51450">
    <property type="entry name" value="LRR"/>
    <property type="match status" value="1"/>
</dbReference>
<reference evidence="2 3" key="1">
    <citation type="journal article" date="2024" name="BMC Genomics">
        <title>De novo assembly and annotation of Popillia japonica's genome with initial clues to its potential as an invasive pest.</title>
        <authorList>
            <person name="Cucini C."/>
            <person name="Boschi S."/>
            <person name="Funari R."/>
            <person name="Cardaioli E."/>
            <person name="Iannotti N."/>
            <person name="Marturano G."/>
            <person name="Paoli F."/>
            <person name="Bruttini M."/>
            <person name="Carapelli A."/>
            <person name="Frati F."/>
            <person name="Nardi F."/>
        </authorList>
    </citation>
    <scope>NUCLEOTIDE SEQUENCE [LARGE SCALE GENOMIC DNA]</scope>
    <source>
        <strain evidence="2">DMR45628</strain>
    </source>
</reference>
<dbReference type="AlphaFoldDB" id="A0AAW1L8G9"/>
<dbReference type="SUPFAM" id="SSF52058">
    <property type="entry name" value="L domain-like"/>
    <property type="match status" value="1"/>
</dbReference>
<comment type="caution">
    <text evidence="2">The sequence shown here is derived from an EMBL/GenBank/DDBJ whole genome shotgun (WGS) entry which is preliminary data.</text>
</comment>
<protein>
    <submittedName>
        <fullName evidence="2">Uncharacterized protein</fullName>
    </submittedName>
</protein>
<dbReference type="InterPro" id="IPR032675">
    <property type="entry name" value="LRR_dom_sf"/>
</dbReference>
<evidence type="ECO:0000313" key="3">
    <source>
        <dbReference type="Proteomes" id="UP001458880"/>
    </source>
</evidence>